<dbReference type="Proteomes" id="UP000020218">
    <property type="component" value="Unassembled WGS sequence"/>
</dbReference>
<dbReference type="AlphaFoldDB" id="A0A011NKU0"/>
<dbReference type="Pfam" id="PF13489">
    <property type="entry name" value="Methyltransf_23"/>
    <property type="match status" value="1"/>
</dbReference>
<dbReference type="Gene3D" id="3.40.50.150">
    <property type="entry name" value="Vaccinia Virus protein VP39"/>
    <property type="match status" value="1"/>
</dbReference>
<dbReference type="PATRIC" id="fig|1454001.3.peg.3568"/>
<dbReference type="InterPro" id="IPR029063">
    <property type="entry name" value="SAM-dependent_MTases_sf"/>
</dbReference>
<keyword evidence="2" id="KW-0489">Methyltransferase</keyword>
<organism evidence="2 3">
    <name type="scientific">Candidatus Accumulibacter adjunctus</name>
    <dbReference type="NCBI Taxonomy" id="1454001"/>
    <lineage>
        <taxon>Bacteria</taxon>
        <taxon>Pseudomonadati</taxon>
        <taxon>Pseudomonadota</taxon>
        <taxon>Betaproteobacteria</taxon>
        <taxon>Candidatus Accumulibacter</taxon>
    </lineage>
</organism>
<keyword evidence="2" id="KW-0808">Transferase</keyword>
<dbReference type="SUPFAM" id="SSF53335">
    <property type="entry name" value="S-adenosyl-L-methionine-dependent methyltransferases"/>
    <property type="match status" value="1"/>
</dbReference>
<dbReference type="EMBL" id="JFAX01000030">
    <property type="protein sequence ID" value="EXI64990.1"/>
    <property type="molecule type" value="Genomic_DNA"/>
</dbReference>
<gene>
    <name evidence="2" type="ORF">AW08_03531</name>
</gene>
<dbReference type="GO" id="GO:0032259">
    <property type="term" value="P:methylation"/>
    <property type="evidence" value="ECO:0007669"/>
    <property type="project" value="UniProtKB-KW"/>
</dbReference>
<protein>
    <submittedName>
        <fullName evidence="2">Bifunctional 3-demethylubiquinone-9 3-methyltransferase/ 2-octaprenyl-6-hydroxy phenol methylase</fullName>
    </submittedName>
</protein>
<evidence type="ECO:0000313" key="3">
    <source>
        <dbReference type="Proteomes" id="UP000020218"/>
    </source>
</evidence>
<evidence type="ECO:0000256" key="1">
    <source>
        <dbReference type="SAM" id="MobiDB-lite"/>
    </source>
</evidence>
<reference evidence="2" key="1">
    <citation type="submission" date="2014-02" db="EMBL/GenBank/DDBJ databases">
        <title>Expanding our view of genomic diversity in Candidatus Accumulibacter clades.</title>
        <authorList>
            <person name="Skennerton C.T."/>
            <person name="Barr J.J."/>
            <person name="Slater F.R."/>
            <person name="Bond P.L."/>
            <person name="Tyson G.W."/>
        </authorList>
    </citation>
    <scope>NUCLEOTIDE SEQUENCE [LARGE SCALE GENOMIC DNA]</scope>
</reference>
<keyword evidence="3" id="KW-1185">Reference proteome</keyword>
<dbReference type="PANTHER" id="PTHR43861">
    <property type="entry name" value="TRANS-ACONITATE 2-METHYLTRANSFERASE-RELATED"/>
    <property type="match status" value="1"/>
</dbReference>
<sequence length="266" mass="29795">MSMVDVIDGASFPRLEPIACPLCGQSNPARVIAARFGMLTSVAECPPCRLAYQTPRPSEEASRAYMNWRWSSGDSYVTDSENKRRAARAKMAHVQEVRPLPGRLLDFGAGSGAFVRASLDAGWQAIGVEQSEAAIARAREYYGVELQATLPDEEFDVITMWDVVEHLRDPLSVLRLLHDRLRREGVLLLETGNYENWRRVLEGERWSLYLLDHHFYFSPQSAGASISSTTTSTSRRTAWRRSSRVPASPPSGYSTSTTRRPRCAAR</sequence>
<feature type="compositionally biased region" description="Low complexity" evidence="1">
    <location>
        <begin position="222"/>
        <end position="236"/>
    </location>
</feature>
<name>A0A011NKU0_9PROT</name>
<accession>A0A011NKU0</accession>
<dbReference type="CDD" id="cd02440">
    <property type="entry name" value="AdoMet_MTases"/>
    <property type="match status" value="1"/>
</dbReference>
<feature type="region of interest" description="Disordered" evidence="1">
    <location>
        <begin position="222"/>
        <end position="266"/>
    </location>
</feature>
<evidence type="ECO:0000313" key="2">
    <source>
        <dbReference type="EMBL" id="EXI64990.1"/>
    </source>
</evidence>
<proteinExistence type="predicted"/>
<dbReference type="GO" id="GO:0008168">
    <property type="term" value="F:methyltransferase activity"/>
    <property type="evidence" value="ECO:0007669"/>
    <property type="project" value="UniProtKB-KW"/>
</dbReference>
<dbReference type="STRING" id="1454001.AW08_03531"/>
<comment type="caution">
    <text evidence="2">The sequence shown here is derived from an EMBL/GenBank/DDBJ whole genome shotgun (WGS) entry which is preliminary data.</text>
</comment>